<name>Q11DB3_CHESB</name>
<dbReference type="InterPro" id="IPR003718">
    <property type="entry name" value="OsmC/Ohr_fam"/>
</dbReference>
<dbReference type="InterPro" id="IPR036102">
    <property type="entry name" value="OsmC/Ohrsf"/>
</dbReference>
<dbReference type="InterPro" id="IPR019904">
    <property type="entry name" value="Peroxiredoxin_OsmC"/>
</dbReference>
<dbReference type="SUPFAM" id="SSF82784">
    <property type="entry name" value="OsmC-like"/>
    <property type="match status" value="1"/>
</dbReference>
<dbReference type="NCBIfam" id="TIGR03562">
    <property type="entry name" value="osmo_induc_OsmC"/>
    <property type="match status" value="1"/>
</dbReference>
<dbReference type="KEGG" id="mes:Meso_3240"/>
<reference evidence="1" key="1">
    <citation type="submission" date="2006-06" db="EMBL/GenBank/DDBJ databases">
        <title>Complete sequence of chromosome of Chelativorans sp. BNC1.</title>
        <authorList>
            <consortium name="US DOE Joint Genome Institute"/>
            <person name="Copeland A."/>
            <person name="Lucas S."/>
            <person name="Lapidus A."/>
            <person name="Barry K."/>
            <person name="Detter J.C."/>
            <person name="Glavina del Rio T."/>
            <person name="Hammon N."/>
            <person name="Israni S."/>
            <person name="Dalin E."/>
            <person name="Tice H."/>
            <person name="Pitluck S."/>
            <person name="Chertkov O."/>
            <person name="Brettin T."/>
            <person name="Bruce D."/>
            <person name="Han C."/>
            <person name="Tapia R."/>
            <person name="Gilna P."/>
            <person name="Schmutz J."/>
            <person name="Larimer F."/>
            <person name="Land M."/>
            <person name="Hauser L."/>
            <person name="Kyrpides N."/>
            <person name="Mikhailova N."/>
            <person name="Richardson P."/>
        </authorList>
    </citation>
    <scope>NUCLEOTIDE SEQUENCE</scope>
    <source>
        <strain evidence="1">BNC1</strain>
    </source>
</reference>
<dbReference type="Gene3D" id="3.30.300.20">
    <property type="match status" value="1"/>
</dbReference>
<dbReference type="InterPro" id="IPR015946">
    <property type="entry name" value="KH_dom-like_a/b"/>
</dbReference>
<protein>
    <submittedName>
        <fullName evidence="1">OsmC-like protein</fullName>
    </submittedName>
</protein>
<dbReference type="EMBL" id="CP000390">
    <property type="protein sequence ID" value="ABG64612.1"/>
    <property type="molecule type" value="Genomic_DNA"/>
</dbReference>
<dbReference type="PANTHER" id="PTHR42830">
    <property type="entry name" value="OSMOTICALLY INDUCIBLE FAMILY PROTEIN"/>
    <property type="match status" value="1"/>
</dbReference>
<dbReference type="OrthoDB" id="9807532at2"/>
<dbReference type="AlphaFoldDB" id="Q11DB3"/>
<accession>Q11DB3</accession>
<dbReference type="InterPro" id="IPR052707">
    <property type="entry name" value="OsmC_Ohr_Peroxiredoxin"/>
</dbReference>
<dbReference type="STRING" id="266779.Meso_3240"/>
<evidence type="ECO:0000313" key="1">
    <source>
        <dbReference type="EMBL" id="ABG64612.1"/>
    </source>
</evidence>
<proteinExistence type="predicted"/>
<dbReference type="Pfam" id="PF02566">
    <property type="entry name" value="OsmC"/>
    <property type="match status" value="1"/>
</dbReference>
<dbReference type="GO" id="GO:0006979">
    <property type="term" value="P:response to oxidative stress"/>
    <property type="evidence" value="ECO:0007669"/>
    <property type="project" value="InterPro"/>
</dbReference>
<organism evidence="1">
    <name type="scientific">Chelativorans sp. (strain BNC1)</name>
    <dbReference type="NCBI Taxonomy" id="266779"/>
    <lineage>
        <taxon>Bacteria</taxon>
        <taxon>Pseudomonadati</taxon>
        <taxon>Pseudomonadota</taxon>
        <taxon>Alphaproteobacteria</taxon>
        <taxon>Hyphomicrobiales</taxon>
        <taxon>Phyllobacteriaceae</taxon>
        <taxon>Chelativorans</taxon>
    </lineage>
</organism>
<dbReference type="HOGENOM" id="CLU_106355_1_0_5"/>
<dbReference type="eggNOG" id="COG1764">
    <property type="taxonomic scope" value="Bacteria"/>
</dbReference>
<gene>
    <name evidence="1" type="ordered locus">Meso_3240</name>
</gene>
<sequence>MKRYANVNWKGPLTSGSGRIESTQSGALGDIPISFKARFEDETGRSGTNPEELIAAAHASCFSMALSHALAQNGTPAESLEAKAEVELQPKQGGGFEIRGSALSVTAKVPGLEDGKFQEIAKGAKENCPVSRALGAISITLNAKLG</sequence>
<dbReference type="PANTHER" id="PTHR42830:SF1">
    <property type="entry name" value="OSMOTICALLY INDUCIBLE FAMILY PROTEIN"/>
    <property type="match status" value="1"/>
</dbReference>
<dbReference type="GO" id="GO:0004601">
    <property type="term" value="F:peroxidase activity"/>
    <property type="evidence" value="ECO:0007669"/>
    <property type="project" value="InterPro"/>
</dbReference>